<proteinExistence type="predicted"/>
<reference evidence="2" key="1">
    <citation type="journal article" date="2011" name="PLoS Biol.">
        <title>Gene gain and loss during evolution of obligate parasitism in the white rust pathogen of Arabidopsis thaliana.</title>
        <authorList>
            <person name="Kemen E."/>
            <person name="Gardiner A."/>
            <person name="Schultz-Larsen T."/>
            <person name="Kemen A.C."/>
            <person name="Balmuth A.L."/>
            <person name="Robert-Seilaniantz A."/>
            <person name="Bailey K."/>
            <person name="Holub E."/>
            <person name="Studholme D.J."/>
            <person name="Maclean D."/>
            <person name="Jones J.D."/>
        </authorList>
    </citation>
    <scope>NUCLEOTIDE SEQUENCE</scope>
</reference>
<dbReference type="InterPro" id="IPR042222">
    <property type="entry name" value="Dynein_2_N"/>
</dbReference>
<gene>
    <name evidence="2" type="primary">AlNc14C407G11422</name>
    <name evidence="2" type="ORF">ALNC14_128720</name>
</gene>
<sequence length="112" mass="13133">MVCEDIRKQLPLESKMFDDMNSLYCSVTEGIMKRKNAIEAAQSSQLLSTLQHMQARLDEIQKSLDQYLEAKRAIFPRFYFLSNDDLLETLGHQKDPEQVPKHIKKYYSSSMR</sequence>
<feature type="domain" description="Dynein heavy chain linker" evidence="1">
    <location>
        <begin position="4"/>
        <end position="108"/>
    </location>
</feature>
<dbReference type="InterPro" id="IPR026983">
    <property type="entry name" value="DHC"/>
</dbReference>
<dbReference type="GO" id="GO:0045505">
    <property type="term" value="F:dynein intermediate chain binding"/>
    <property type="evidence" value="ECO:0007669"/>
    <property type="project" value="InterPro"/>
</dbReference>
<dbReference type="HOGENOM" id="CLU_2150586_0_0_1"/>
<evidence type="ECO:0000313" key="2">
    <source>
        <dbReference type="EMBL" id="CCA26728.1"/>
    </source>
</evidence>
<dbReference type="GO" id="GO:0030286">
    <property type="term" value="C:dynein complex"/>
    <property type="evidence" value="ECO:0007669"/>
    <property type="project" value="InterPro"/>
</dbReference>
<dbReference type="InterPro" id="IPR042228">
    <property type="entry name" value="Dynein_linker_3"/>
</dbReference>
<accession>F0WZ13</accession>
<organism evidence="2">
    <name type="scientific">Albugo laibachii Nc14</name>
    <dbReference type="NCBI Taxonomy" id="890382"/>
    <lineage>
        <taxon>Eukaryota</taxon>
        <taxon>Sar</taxon>
        <taxon>Stramenopiles</taxon>
        <taxon>Oomycota</taxon>
        <taxon>Peronosporomycetes</taxon>
        <taxon>Albuginales</taxon>
        <taxon>Albuginaceae</taxon>
        <taxon>Albugo</taxon>
    </lineage>
</organism>
<name>F0WZ13_9STRA</name>
<dbReference type="GO" id="GO:0005930">
    <property type="term" value="C:axoneme"/>
    <property type="evidence" value="ECO:0007669"/>
    <property type="project" value="TreeGrafter"/>
</dbReference>
<dbReference type="EMBL" id="FR824450">
    <property type="protein sequence ID" value="CCA26728.1"/>
    <property type="molecule type" value="Genomic_DNA"/>
</dbReference>
<evidence type="ECO:0000259" key="1">
    <source>
        <dbReference type="Pfam" id="PF08393"/>
    </source>
</evidence>
<dbReference type="Gene3D" id="1.20.140.100">
    <property type="entry name" value="Dynein heavy chain, N-terminal domain 2"/>
    <property type="match status" value="1"/>
</dbReference>
<dbReference type="Gene3D" id="3.20.180.20">
    <property type="entry name" value="Dynein heavy chain, N-terminal domain 2"/>
    <property type="match status" value="1"/>
</dbReference>
<dbReference type="PANTHER" id="PTHR10676">
    <property type="entry name" value="DYNEIN HEAVY CHAIN FAMILY PROTEIN"/>
    <property type="match status" value="1"/>
</dbReference>
<reference evidence="2" key="2">
    <citation type="submission" date="2011-02" db="EMBL/GenBank/DDBJ databases">
        <authorList>
            <person name="MacLean D."/>
        </authorList>
    </citation>
    <scope>NUCLEOTIDE SEQUENCE</scope>
</reference>
<dbReference type="InterPro" id="IPR013602">
    <property type="entry name" value="Dynein_heavy_linker"/>
</dbReference>
<dbReference type="GO" id="GO:0097729">
    <property type="term" value="C:9+2 motile cilium"/>
    <property type="evidence" value="ECO:0007669"/>
    <property type="project" value="TreeGrafter"/>
</dbReference>
<dbReference type="Pfam" id="PF08393">
    <property type="entry name" value="DHC_N2"/>
    <property type="match status" value="1"/>
</dbReference>
<dbReference type="GO" id="GO:0060294">
    <property type="term" value="P:cilium movement involved in cell motility"/>
    <property type="evidence" value="ECO:0007669"/>
    <property type="project" value="TreeGrafter"/>
</dbReference>
<dbReference type="GO" id="GO:0051959">
    <property type="term" value="F:dynein light intermediate chain binding"/>
    <property type="evidence" value="ECO:0007669"/>
    <property type="project" value="InterPro"/>
</dbReference>
<dbReference type="PANTHER" id="PTHR10676:SF183">
    <property type="entry name" value="DYNEIN AXONEMAL HEAVY CHAIN 2"/>
    <property type="match status" value="1"/>
</dbReference>
<dbReference type="GO" id="GO:0008569">
    <property type="term" value="F:minus-end-directed microtubule motor activity"/>
    <property type="evidence" value="ECO:0007669"/>
    <property type="project" value="TreeGrafter"/>
</dbReference>
<dbReference type="AlphaFoldDB" id="F0WZ13"/>
<protein>
    <submittedName>
        <fullName evidence="2">Dynein heavy chain putative</fullName>
    </submittedName>
</protein>